<keyword evidence="3" id="KW-1185">Reference proteome</keyword>
<gene>
    <name evidence="2" type="ORF">PSM36_1709</name>
</gene>
<protein>
    <submittedName>
        <fullName evidence="2">Putative glycosyl transferases 1</fullName>
    </submittedName>
</protein>
<dbReference type="PANTHER" id="PTHR12526:SF637">
    <property type="entry name" value="GLYCOSYLTRANSFERASE EPSF-RELATED"/>
    <property type="match status" value="1"/>
</dbReference>
<dbReference type="STRING" id="1642647.PSM36_1709"/>
<evidence type="ECO:0000313" key="3">
    <source>
        <dbReference type="Proteomes" id="UP000187464"/>
    </source>
</evidence>
<proteinExistence type="predicted"/>
<reference evidence="2 3" key="1">
    <citation type="submission" date="2016-08" db="EMBL/GenBank/DDBJ databases">
        <authorList>
            <person name="Seilhamer J.J."/>
        </authorList>
    </citation>
    <scope>NUCLEOTIDE SEQUENCE [LARGE SCALE GENOMIC DNA]</scope>
    <source>
        <strain evidence="2">M3/6</strain>
    </source>
</reference>
<dbReference type="Gene3D" id="3.40.50.2000">
    <property type="entry name" value="Glycogen Phosphorylase B"/>
    <property type="match status" value="2"/>
</dbReference>
<dbReference type="Proteomes" id="UP000187464">
    <property type="component" value="Chromosome I"/>
</dbReference>
<dbReference type="AlphaFoldDB" id="A0A1R3T5H3"/>
<accession>A0A1R3T5H3</accession>
<name>A0A1R3T5H3_9BACT</name>
<evidence type="ECO:0000259" key="1">
    <source>
        <dbReference type="Pfam" id="PF00534"/>
    </source>
</evidence>
<dbReference type="SUPFAM" id="SSF53756">
    <property type="entry name" value="UDP-Glycosyltransferase/glycogen phosphorylase"/>
    <property type="match status" value="1"/>
</dbReference>
<dbReference type="EMBL" id="LT605205">
    <property type="protein sequence ID" value="SCD20528.1"/>
    <property type="molecule type" value="Genomic_DNA"/>
</dbReference>
<dbReference type="GO" id="GO:0016757">
    <property type="term" value="F:glycosyltransferase activity"/>
    <property type="evidence" value="ECO:0007669"/>
    <property type="project" value="InterPro"/>
</dbReference>
<dbReference type="PANTHER" id="PTHR12526">
    <property type="entry name" value="GLYCOSYLTRANSFERASE"/>
    <property type="match status" value="1"/>
</dbReference>
<keyword evidence="2" id="KW-0808">Transferase</keyword>
<dbReference type="RefSeq" id="WP_076930538.1">
    <property type="nucleotide sequence ID" value="NZ_LT605205.1"/>
</dbReference>
<dbReference type="InterPro" id="IPR001296">
    <property type="entry name" value="Glyco_trans_1"/>
</dbReference>
<dbReference type="Pfam" id="PF00534">
    <property type="entry name" value="Glycos_transf_1"/>
    <property type="match status" value="1"/>
</dbReference>
<evidence type="ECO:0000313" key="2">
    <source>
        <dbReference type="EMBL" id="SCD20528.1"/>
    </source>
</evidence>
<dbReference type="KEGG" id="psac:PSM36_1709"/>
<sequence length="382" mass="44940">MITIKFFADIAPHYRRPIWNILINNPDWDMHFFFGDSENGVEAIDFEKEGFLLNKHRLHKVKNYWWKKETLLWQTKVIRECCGPKFDYAIFTSEMSRPSTWISAAICRLRGIKVFFWAHGLYGREKGFKLRLKKIFFRLGHKILLYERRSKKFHIQHGFKPDNLYVVFNSLDYDAHKLLNQKLKGLEKNEVFPFFRNPSLPVVIFIGRLTKVKKLDMLLKAINQINNKEPKANLVVMGDGPEREILEEMGKIGLEEKWLYFTGACYDEEVIGKFLSMSDLCVSPGNVGLTGIHSLSFGTPVGTHDNMVNQMPEAEAIEDGYNGFFFKENDVNDLRVKIEKWINNMDRNLLRERSHEIIDKYYNPYYQLTVFERVFAGEKPEL</sequence>
<feature type="domain" description="Glycosyl transferase family 1" evidence="1">
    <location>
        <begin position="196"/>
        <end position="345"/>
    </location>
</feature>
<organism evidence="2 3">
    <name type="scientific">Proteiniphilum saccharofermentans</name>
    <dbReference type="NCBI Taxonomy" id="1642647"/>
    <lineage>
        <taxon>Bacteria</taxon>
        <taxon>Pseudomonadati</taxon>
        <taxon>Bacteroidota</taxon>
        <taxon>Bacteroidia</taxon>
        <taxon>Bacteroidales</taxon>
        <taxon>Dysgonomonadaceae</taxon>
        <taxon>Proteiniphilum</taxon>
    </lineage>
</organism>